<dbReference type="GO" id="GO:0000224">
    <property type="term" value="F:peptide-N4-(N-acetyl-beta-glucosaminyl)asparagine amidase activity"/>
    <property type="evidence" value="ECO:0007669"/>
    <property type="project" value="TreeGrafter"/>
</dbReference>
<dbReference type="GO" id="GO:0006516">
    <property type="term" value="P:glycoprotein catabolic process"/>
    <property type="evidence" value="ECO:0007669"/>
    <property type="project" value="TreeGrafter"/>
</dbReference>
<feature type="region of interest" description="Disordered" evidence="1">
    <location>
        <begin position="700"/>
        <end position="720"/>
    </location>
</feature>
<dbReference type="Gene3D" id="2.70.98.10">
    <property type="match status" value="1"/>
</dbReference>
<name>A0A7Y9TGL9_9BACT</name>
<dbReference type="PANTHER" id="PTHR12143:SF38">
    <property type="entry name" value="ALPHA-1,2-MANNOSIDASE FAMILY PROTEIN (AFU_ORTHOLOGUE AFUA_5G10520)"/>
    <property type="match status" value="1"/>
</dbReference>
<gene>
    <name evidence="4" type="ORF">HDF17_001949</name>
</gene>
<evidence type="ECO:0000259" key="2">
    <source>
        <dbReference type="Pfam" id="PF07971"/>
    </source>
</evidence>
<keyword evidence="5" id="KW-1185">Reference proteome</keyword>
<feature type="domain" description="Glycosyl hydrolase family 92 N-terminal" evidence="3">
    <location>
        <begin position="4"/>
        <end position="237"/>
    </location>
</feature>
<accession>A0A7Y9TGL9</accession>
<dbReference type="InterPro" id="IPR005887">
    <property type="entry name" value="GH92_a_mannosidase_put"/>
</dbReference>
<dbReference type="NCBIfam" id="TIGR01180">
    <property type="entry name" value="aman2_put"/>
    <property type="match status" value="1"/>
</dbReference>
<dbReference type="Proteomes" id="UP000589520">
    <property type="component" value="Unassembled WGS sequence"/>
</dbReference>
<dbReference type="Pfam" id="PF07971">
    <property type="entry name" value="Glyco_hydro_92"/>
    <property type="match status" value="1"/>
</dbReference>
<sequence>MQSVYPFLGVDWGGNTFVGSAVPFGMVKLGPDMESFDSQPSKFGYMSGGRILGFSHLHLSGAAGKYGNILVAPVTGPLDLTDIKSPRTDETNRPGYYAAKLTRYNVRAELTSTRRVGIHRYTFPSSDESHLTLNIAHCLNKGTGTESQRFLGGELHVLSNYDVEGVGRYAGGWNKGGEYKIYFYMVLDTPASSTQTWSGDTLSPATDASIDGDHPIGAAFNFHTRTGQIVQAKVGISFISTQQARENVQQETPAWGFDQVRRSSVSMWDQALSKIQLHGEADSKRIQFYTAMYHTMLMPSDRTEENPNWQSTEPYYDDYYAIWDTFRSSGPLLTLIAPNRQRDLIRSLIDIYRHTGYMPDARSGNDNGRTQGGSNADVVVADAYVKGLTGIDYRTAFEAMLKDASVPPANAQKEGRGGILDYNAKGYVTLADERSGSRTVEYAYDDYAIAEVACGLNRPAEAKLFAARAHNWENLWDKDLAVEGFKGFLRPRNPNGSWATPNMLVRGTWPDFFYEGDLWTYSLYAPQDVRKLIALAGGNETFVHRLDNIFYKQHFDVTNEPGFLIPLLYDWAGRPDKTAEVVNALLEKAFTDQRSGIPGNDDSGAMSSWFIFQSLGFYPNAGQDMYLIGTPSFPEADITLSSGKVLHLIAHNMDSEHINRYIQSATLNGIPLDRAWFRHSQIAEGGTLVFTMGSAPTGWGKTVPPPSLSDPAAPLCSAAQ</sequence>
<dbReference type="SUPFAM" id="SSF48208">
    <property type="entry name" value="Six-hairpin glycosidases"/>
    <property type="match status" value="1"/>
</dbReference>
<organism evidence="4 5">
    <name type="scientific">Granulicella arctica</name>
    <dbReference type="NCBI Taxonomy" id="940613"/>
    <lineage>
        <taxon>Bacteria</taxon>
        <taxon>Pseudomonadati</taxon>
        <taxon>Acidobacteriota</taxon>
        <taxon>Terriglobia</taxon>
        <taxon>Terriglobales</taxon>
        <taxon>Acidobacteriaceae</taxon>
        <taxon>Granulicella</taxon>
    </lineage>
</organism>
<dbReference type="Gene3D" id="1.20.1050.60">
    <property type="entry name" value="alpha-1,2-mannosidase"/>
    <property type="match status" value="1"/>
</dbReference>
<evidence type="ECO:0000259" key="3">
    <source>
        <dbReference type="Pfam" id="PF17678"/>
    </source>
</evidence>
<feature type="domain" description="Glycosyl hydrolase family 92" evidence="2">
    <location>
        <begin position="243"/>
        <end position="694"/>
    </location>
</feature>
<evidence type="ECO:0000313" key="5">
    <source>
        <dbReference type="Proteomes" id="UP000589520"/>
    </source>
</evidence>
<dbReference type="InterPro" id="IPR041371">
    <property type="entry name" value="GH92_N"/>
</dbReference>
<dbReference type="EMBL" id="JACCCW010000002">
    <property type="protein sequence ID" value="NYF79629.1"/>
    <property type="molecule type" value="Genomic_DNA"/>
</dbReference>
<feature type="compositionally biased region" description="Low complexity" evidence="1">
    <location>
        <begin position="709"/>
        <end position="720"/>
    </location>
</feature>
<dbReference type="FunFam" id="1.20.1050.60:FF:000002">
    <property type="entry name" value="Glycosyl hydrolase family 92"/>
    <property type="match status" value="1"/>
</dbReference>
<dbReference type="Gene3D" id="1.20.1610.10">
    <property type="entry name" value="alpha-1,2-mannosidases domains"/>
    <property type="match status" value="1"/>
</dbReference>
<dbReference type="InterPro" id="IPR012939">
    <property type="entry name" value="Glyco_hydro_92"/>
</dbReference>
<protein>
    <submittedName>
        <fullName evidence="4">Putative alpha-1,2-mannosidase</fullName>
    </submittedName>
</protein>
<dbReference type="InterPro" id="IPR050883">
    <property type="entry name" value="PNGase"/>
</dbReference>
<dbReference type="AlphaFoldDB" id="A0A7Y9TGL9"/>
<dbReference type="FunFam" id="3.30.2080.10:FF:000001">
    <property type="entry name" value="Alpha-1,2-mannosidase subfamily"/>
    <property type="match status" value="1"/>
</dbReference>
<dbReference type="GO" id="GO:0005829">
    <property type="term" value="C:cytosol"/>
    <property type="evidence" value="ECO:0007669"/>
    <property type="project" value="TreeGrafter"/>
</dbReference>
<evidence type="ECO:0000313" key="4">
    <source>
        <dbReference type="EMBL" id="NYF79629.1"/>
    </source>
</evidence>
<dbReference type="GO" id="GO:0005975">
    <property type="term" value="P:carbohydrate metabolic process"/>
    <property type="evidence" value="ECO:0007669"/>
    <property type="project" value="InterPro"/>
</dbReference>
<dbReference type="InterPro" id="IPR008928">
    <property type="entry name" value="6-hairpin_glycosidase_sf"/>
</dbReference>
<comment type="caution">
    <text evidence="4">The sequence shown here is derived from an EMBL/GenBank/DDBJ whole genome shotgun (WGS) entry which is preliminary data.</text>
</comment>
<dbReference type="Pfam" id="PF17678">
    <property type="entry name" value="Glyco_hydro_92N"/>
    <property type="match status" value="1"/>
</dbReference>
<dbReference type="PANTHER" id="PTHR12143">
    <property type="entry name" value="PEPTIDE N-GLYCANASE PNGASE -RELATED"/>
    <property type="match status" value="1"/>
</dbReference>
<dbReference type="GO" id="GO:0030246">
    <property type="term" value="F:carbohydrate binding"/>
    <property type="evidence" value="ECO:0007669"/>
    <property type="project" value="InterPro"/>
</dbReference>
<reference evidence="4 5" key="1">
    <citation type="submission" date="2020-07" db="EMBL/GenBank/DDBJ databases">
        <title>Genomic Encyclopedia of Type Strains, Phase IV (KMG-V): Genome sequencing to study the core and pangenomes of soil and plant-associated prokaryotes.</title>
        <authorList>
            <person name="Whitman W."/>
        </authorList>
    </citation>
    <scope>NUCLEOTIDE SEQUENCE [LARGE SCALE GENOMIC DNA]</scope>
    <source>
        <strain evidence="4 5">X4EP2</strain>
    </source>
</reference>
<evidence type="ECO:0000256" key="1">
    <source>
        <dbReference type="SAM" id="MobiDB-lite"/>
    </source>
</evidence>
<dbReference type="Gene3D" id="3.30.2080.10">
    <property type="entry name" value="GH92 mannosidase domain"/>
    <property type="match status" value="1"/>
</dbReference>
<dbReference type="InterPro" id="IPR014718">
    <property type="entry name" value="GH-type_carb-bd"/>
</dbReference>
<proteinExistence type="predicted"/>